<feature type="region of interest" description="Disordered" evidence="1">
    <location>
        <begin position="14"/>
        <end position="65"/>
    </location>
</feature>
<dbReference type="AlphaFoldDB" id="W2JXF5"/>
<accession>W2JXF5</accession>
<dbReference type="EMBL" id="KI683544">
    <property type="protein sequence ID" value="ETL77577.1"/>
    <property type="molecule type" value="Genomic_DNA"/>
</dbReference>
<dbReference type="Proteomes" id="UP000054423">
    <property type="component" value="Unassembled WGS sequence"/>
</dbReference>
<feature type="compositionally biased region" description="Polar residues" evidence="1">
    <location>
        <begin position="16"/>
        <end position="65"/>
    </location>
</feature>
<name>W2JXF5_PHYNI</name>
<evidence type="ECO:0000313" key="2">
    <source>
        <dbReference type="EMBL" id="ETL77577.1"/>
    </source>
</evidence>
<reference evidence="2" key="1">
    <citation type="submission" date="2013-11" db="EMBL/GenBank/DDBJ databases">
        <title>The Genome Sequence of Phytophthora parasitica CHvinca01.</title>
        <authorList>
            <consortium name="The Broad Institute Genomics Platform"/>
            <person name="Russ C."/>
            <person name="Tyler B."/>
            <person name="Panabieres F."/>
            <person name="Shan W."/>
            <person name="Tripathy S."/>
            <person name="Grunwald N."/>
            <person name="Machado M."/>
            <person name="Johnson C.S."/>
            <person name="Arredondo F."/>
            <person name="Hong C."/>
            <person name="Coffey M."/>
            <person name="Young S.K."/>
            <person name="Zeng Q."/>
            <person name="Gargeya S."/>
            <person name="Fitzgerald M."/>
            <person name="Abouelleil A."/>
            <person name="Alvarado L."/>
            <person name="Chapman S.B."/>
            <person name="Gainer-Dewar J."/>
            <person name="Goldberg J."/>
            <person name="Griggs A."/>
            <person name="Gujja S."/>
            <person name="Hansen M."/>
            <person name="Howarth C."/>
            <person name="Imamovic A."/>
            <person name="Ireland A."/>
            <person name="Larimer J."/>
            <person name="McCowan C."/>
            <person name="Murphy C."/>
            <person name="Pearson M."/>
            <person name="Poon T.W."/>
            <person name="Priest M."/>
            <person name="Roberts A."/>
            <person name="Saif S."/>
            <person name="Shea T."/>
            <person name="Sykes S."/>
            <person name="Wortman J."/>
            <person name="Nusbaum C."/>
            <person name="Birren B."/>
        </authorList>
    </citation>
    <scope>NUCLEOTIDE SEQUENCE [LARGE SCALE GENOMIC DNA]</scope>
    <source>
        <strain evidence="2">CHvinca01</strain>
    </source>
</reference>
<protein>
    <submittedName>
        <fullName evidence="2">Uncharacterized protein</fullName>
    </submittedName>
</protein>
<gene>
    <name evidence="2" type="ORF">L917_21483</name>
</gene>
<sequence length="65" mass="7019">MGRLLVLCLKMAKAATPSSQHRLQINRTSQSQSGTNRSQSGTNRSQSGTNQDKSGLNRAQSGMQK</sequence>
<evidence type="ECO:0000256" key="1">
    <source>
        <dbReference type="SAM" id="MobiDB-lite"/>
    </source>
</evidence>
<proteinExistence type="predicted"/>
<organism evidence="2">
    <name type="scientific">Phytophthora nicotianae</name>
    <name type="common">Potato buckeye rot agent</name>
    <name type="synonym">Phytophthora parasitica</name>
    <dbReference type="NCBI Taxonomy" id="4792"/>
    <lineage>
        <taxon>Eukaryota</taxon>
        <taxon>Sar</taxon>
        <taxon>Stramenopiles</taxon>
        <taxon>Oomycota</taxon>
        <taxon>Peronosporomycetes</taxon>
        <taxon>Peronosporales</taxon>
        <taxon>Peronosporaceae</taxon>
        <taxon>Phytophthora</taxon>
    </lineage>
</organism>